<dbReference type="InterPro" id="IPR037143">
    <property type="entry name" value="4-PPantetheinyl_Trfase_dom_sf"/>
</dbReference>
<sequence length="301" mass="33064">MRCAIAQNWPAAAPDGLVVPTGEVHVWRAWLTSSAGQLECLARVLSTDEIARARHYAFARDREHFIVRRAVLRQLLGSYLAVKPQELVFCYGPHGKPALPPSRYGQPLEFNLSHSHGLALFALCANSPVGIDVEWRRPVLDMEAIAKHYFSKREYTRMAAAAPKLRQTVFFNAWARTEAYLKATGEGLAGLEGVEASCLRGEAARLFKTGTDPSTHSPWVLRQIRPAAGFTAALVYRGALTKIQRWTWSDAYRASGPRATQATNPTAIKPKYSSMGPSPYAGSVPLLGQDLQNVAKDTSSC</sequence>
<evidence type="ECO:0000256" key="2">
    <source>
        <dbReference type="ARBA" id="ARBA00022679"/>
    </source>
</evidence>
<name>A0ABY3PJI0_9CYAN</name>
<dbReference type="Pfam" id="PF22624">
    <property type="entry name" value="AASDHPPT_N"/>
    <property type="match status" value="1"/>
</dbReference>
<protein>
    <submittedName>
        <fullName evidence="5">4'-phosphopantetheinyl transferase superfamily protein</fullName>
    </submittedName>
</protein>
<evidence type="ECO:0000313" key="6">
    <source>
        <dbReference type="Proteomes" id="UP001054846"/>
    </source>
</evidence>
<keyword evidence="2 5" id="KW-0808">Transferase</keyword>
<dbReference type="GO" id="GO:0016740">
    <property type="term" value="F:transferase activity"/>
    <property type="evidence" value="ECO:0007669"/>
    <property type="project" value="UniProtKB-KW"/>
</dbReference>
<dbReference type="InterPro" id="IPR055066">
    <property type="entry name" value="AASDHPPT_N"/>
</dbReference>
<organism evidence="5 6">
    <name type="scientific">Gloeobacter morelensis MG652769</name>
    <dbReference type="NCBI Taxonomy" id="2781736"/>
    <lineage>
        <taxon>Bacteria</taxon>
        <taxon>Bacillati</taxon>
        <taxon>Cyanobacteriota</taxon>
        <taxon>Cyanophyceae</taxon>
        <taxon>Gloeobacterales</taxon>
        <taxon>Gloeobacteraceae</taxon>
        <taxon>Gloeobacter</taxon>
        <taxon>Gloeobacter morelensis</taxon>
    </lineage>
</organism>
<feature type="domain" description="4'-phosphopantetheinyl transferase N-terminal" evidence="4">
    <location>
        <begin position="34"/>
        <end position="120"/>
    </location>
</feature>
<comment type="similarity">
    <text evidence="1">Belongs to the P-Pant transferase superfamily. Gsp/Sfp/HetI/AcpT family.</text>
</comment>
<feature type="domain" description="4'-phosphopantetheinyl transferase" evidence="3">
    <location>
        <begin position="128"/>
        <end position="207"/>
    </location>
</feature>
<dbReference type="Pfam" id="PF01648">
    <property type="entry name" value="ACPS"/>
    <property type="match status" value="1"/>
</dbReference>
<dbReference type="SUPFAM" id="SSF56214">
    <property type="entry name" value="4'-phosphopantetheinyl transferase"/>
    <property type="match status" value="2"/>
</dbReference>
<dbReference type="InterPro" id="IPR050559">
    <property type="entry name" value="P-Pant_transferase_sf"/>
</dbReference>
<evidence type="ECO:0000259" key="3">
    <source>
        <dbReference type="Pfam" id="PF01648"/>
    </source>
</evidence>
<proteinExistence type="inferred from homology"/>
<dbReference type="PANTHER" id="PTHR12215:SF10">
    <property type="entry name" value="L-AMINOADIPATE-SEMIALDEHYDE DEHYDROGENASE-PHOSPHOPANTETHEINYL TRANSFERASE"/>
    <property type="match status" value="1"/>
</dbReference>
<keyword evidence="6" id="KW-1185">Reference proteome</keyword>
<dbReference type="RefSeq" id="WP_230840880.1">
    <property type="nucleotide sequence ID" value="NZ_CP063845.1"/>
</dbReference>
<dbReference type="Gene3D" id="3.90.470.20">
    <property type="entry name" value="4'-phosphopantetheinyl transferase domain"/>
    <property type="match status" value="2"/>
</dbReference>
<accession>A0ABY3PJI0</accession>
<dbReference type="InterPro" id="IPR008278">
    <property type="entry name" value="4-PPantetheinyl_Trfase_dom"/>
</dbReference>
<dbReference type="EMBL" id="CP063845">
    <property type="protein sequence ID" value="UFP93827.1"/>
    <property type="molecule type" value="Genomic_DNA"/>
</dbReference>
<dbReference type="Proteomes" id="UP001054846">
    <property type="component" value="Chromosome"/>
</dbReference>
<evidence type="ECO:0000256" key="1">
    <source>
        <dbReference type="ARBA" id="ARBA00010990"/>
    </source>
</evidence>
<evidence type="ECO:0000313" key="5">
    <source>
        <dbReference type="EMBL" id="UFP93827.1"/>
    </source>
</evidence>
<gene>
    <name evidence="5" type="ORF">ISF26_18920</name>
</gene>
<dbReference type="PANTHER" id="PTHR12215">
    <property type="entry name" value="PHOSPHOPANTETHEINE TRANSFERASE"/>
    <property type="match status" value="1"/>
</dbReference>
<evidence type="ECO:0000259" key="4">
    <source>
        <dbReference type="Pfam" id="PF22624"/>
    </source>
</evidence>
<reference evidence="5 6" key="1">
    <citation type="journal article" date="2021" name="Genome Biol. Evol.">
        <title>Complete Genome Sequencing of a Novel Gloeobacter Species from a Waterfall Cave in Mexico.</title>
        <authorList>
            <person name="Saw J.H."/>
            <person name="Cardona T."/>
            <person name="Montejano G."/>
        </authorList>
    </citation>
    <scope>NUCLEOTIDE SEQUENCE [LARGE SCALE GENOMIC DNA]</scope>
    <source>
        <strain evidence="5">MG652769</strain>
    </source>
</reference>